<proteinExistence type="predicted"/>
<dbReference type="RefSeq" id="WP_030153350.1">
    <property type="nucleotide sequence ID" value="NZ_JOFV01000022.1"/>
</dbReference>
<evidence type="ECO:0000313" key="3">
    <source>
        <dbReference type="EMBL" id="RXR30710.1"/>
    </source>
</evidence>
<comment type="caution">
    <text evidence="3">The sequence shown here is derived from an EMBL/GenBank/DDBJ whole genome shotgun (WGS) entry which is preliminary data.</text>
</comment>
<name>A0A4Q1KMP4_9CELL</name>
<gene>
    <name evidence="2" type="ORF">EQW73_16265</name>
    <name evidence="3" type="ORF">EQW78_17175</name>
</gene>
<organism evidence="3 4">
    <name type="scientific">Oerskovia turbata</name>
    <dbReference type="NCBI Taxonomy" id="1713"/>
    <lineage>
        <taxon>Bacteria</taxon>
        <taxon>Bacillati</taxon>
        <taxon>Actinomycetota</taxon>
        <taxon>Actinomycetes</taxon>
        <taxon>Micrococcales</taxon>
        <taxon>Cellulomonadaceae</taxon>
        <taxon>Oerskovia</taxon>
    </lineage>
</organism>
<keyword evidence="1" id="KW-0472">Membrane</keyword>
<protein>
    <recommendedName>
        <fullName evidence="6">DUF2892 domain-containing protein</fullName>
    </recommendedName>
</protein>
<feature type="transmembrane region" description="Helical" evidence="1">
    <location>
        <begin position="21"/>
        <end position="40"/>
    </location>
</feature>
<keyword evidence="1" id="KW-1133">Transmembrane helix</keyword>
<dbReference type="AlphaFoldDB" id="A0A4Q1KMP4"/>
<dbReference type="Proteomes" id="UP000289805">
    <property type="component" value="Unassembled WGS sequence"/>
</dbReference>
<evidence type="ECO:0000256" key="1">
    <source>
        <dbReference type="SAM" id="Phobius"/>
    </source>
</evidence>
<dbReference type="EMBL" id="SDJQ01000028">
    <property type="protein sequence ID" value="RXR30710.1"/>
    <property type="molecule type" value="Genomic_DNA"/>
</dbReference>
<keyword evidence="1" id="KW-0812">Transmembrane</keyword>
<evidence type="ECO:0000313" key="5">
    <source>
        <dbReference type="Proteomes" id="UP000290517"/>
    </source>
</evidence>
<keyword evidence="5" id="KW-1185">Reference proteome</keyword>
<sequence length="69" mass="7362">MSSQTTQRNEATERAGAVARFLVAMVLFVGGIVAFGWAFTVESNHALIFSAGLLLVTLGCFVPMAGRDR</sequence>
<feature type="transmembrane region" description="Helical" evidence="1">
    <location>
        <begin position="46"/>
        <end position="66"/>
    </location>
</feature>
<dbReference type="OrthoDB" id="9877332at2"/>
<evidence type="ECO:0008006" key="6">
    <source>
        <dbReference type="Google" id="ProtNLM"/>
    </source>
</evidence>
<accession>A0A4Q1KMP4</accession>
<dbReference type="EMBL" id="SDJR01000012">
    <property type="protein sequence ID" value="RXR22764.1"/>
    <property type="molecule type" value="Genomic_DNA"/>
</dbReference>
<reference evidence="4 5" key="1">
    <citation type="submission" date="2019-01" db="EMBL/GenBank/DDBJ databases">
        <title>Oerskovia turbata Genome sequencing and assembly.</title>
        <authorList>
            <person name="Dou T."/>
        </authorList>
    </citation>
    <scope>NUCLEOTIDE SEQUENCE [LARGE SCALE GENOMIC DNA]</scope>
    <source>
        <strain evidence="3 4">JCM12123</strain>
        <strain evidence="2 5">JCM3160</strain>
    </source>
</reference>
<evidence type="ECO:0000313" key="4">
    <source>
        <dbReference type="Proteomes" id="UP000289805"/>
    </source>
</evidence>
<dbReference type="Proteomes" id="UP000290517">
    <property type="component" value="Unassembled WGS sequence"/>
</dbReference>
<evidence type="ECO:0000313" key="2">
    <source>
        <dbReference type="EMBL" id="RXR22764.1"/>
    </source>
</evidence>